<dbReference type="EMBL" id="RKMF01000003">
    <property type="protein sequence ID" value="ROZ64397.1"/>
    <property type="molecule type" value="Genomic_DNA"/>
</dbReference>
<dbReference type="Gene3D" id="1.20.1260.100">
    <property type="entry name" value="TspO/MBR protein"/>
    <property type="match status" value="1"/>
</dbReference>
<dbReference type="Proteomes" id="UP000270616">
    <property type="component" value="Unassembled WGS sequence"/>
</dbReference>
<feature type="transmembrane region" description="Helical" evidence="6">
    <location>
        <begin position="90"/>
        <end position="107"/>
    </location>
</feature>
<dbReference type="AlphaFoldDB" id="A0A3N3ZSG6"/>
<feature type="transmembrane region" description="Helical" evidence="6">
    <location>
        <begin position="234"/>
        <end position="252"/>
    </location>
</feature>
<gene>
    <name evidence="7" type="ORF">EDL96_03305</name>
</gene>
<keyword evidence="4 6" id="KW-1133">Transmembrane helix</keyword>
<evidence type="ECO:0000256" key="1">
    <source>
        <dbReference type="ARBA" id="ARBA00004141"/>
    </source>
</evidence>
<evidence type="ECO:0000313" key="7">
    <source>
        <dbReference type="EMBL" id="ROZ64397.1"/>
    </source>
</evidence>
<evidence type="ECO:0000256" key="6">
    <source>
        <dbReference type="SAM" id="Phobius"/>
    </source>
</evidence>
<accession>A0A3N3ZSG6</accession>
<name>A0A3N3ZSG6_9MICC</name>
<evidence type="ECO:0000256" key="5">
    <source>
        <dbReference type="ARBA" id="ARBA00023136"/>
    </source>
</evidence>
<sequence>MRTDKVGLMTPILTLVAVAVAILGAFLGSGAIGGTPVTEAVDGWLAADATPVAPGASAFSIWSLIYLGLGLYALWQLTPRARSSDRQRRLRPWAVAAALLNALWLGVVQLDGLFLSVVVILVLLVALIRTFRLLMADPAESTVEAVLTDGTFGLYLGWLCVATVANITAWLGAAGLAGFEGWRWAAAVVVLVAAAIGIALVVTHRNGFIPGLAIAWGVAWIADARMEGQWESPALVWTAAAAAGAVLVAILLKPATHRAPSGRQA</sequence>
<feature type="transmembrane region" description="Helical" evidence="6">
    <location>
        <begin position="113"/>
        <end position="131"/>
    </location>
</feature>
<keyword evidence="5 6" id="KW-0472">Membrane</keyword>
<evidence type="ECO:0000313" key="8">
    <source>
        <dbReference type="Proteomes" id="UP000270616"/>
    </source>
</evidence>
<evidence type="ECO:0000256" key="4">
    <source>
        <dbReference type="ARBA" id="ARBA00022989"/>
    </source>
</evidence>
<keyword evidence="3 6" id="KW-0812">Transmembrane</keyword>
<feature type="transmembrane region" description="Helical" evidence="6">
    <location>
        <begin position="207"/>
        <end position="222"/>
    </location>
</feature>
<feature type="transmembrane region" description="Helical" evidence="6">
    <location>
        <begin position="12"/>
        <end position="32"/>
    </location>
</feature>
<dbReference type="InterPro" id="IPR004307">
    <property type="entry name" value="TspO_MBR"/>
</dbReference>
<comment type="subcellular location">
    <subcellularLocation>
        <location evidence="1">Membrane</location>
        <topology evidence="1">Multi-pass membrane protein</topology>
    </subcellularLocation>
</comment>
<dbReference type="GO" id="GO:0016020">
    <property type="term" value="C:membrane"/>
    <property type="evidence" value="ECO:0007669"/>
    <property type="project" value="UniProtKB-SubCell"/>
</dbReference>
<feature type="transmembrane region" description="Helical" evidence="6">
    <location>
        <begin position="52"/>
        <end position="78"/>
    </location>
</feature>
<evidence type="ECO:0000256" key="3">
    <source>
        <dbReference type="ARBA" id="ARBA00022692"/>
    </source>
</evidence>
<keyword evidence="8" id="KW-1185">Reference proteome</keyword>
<dbReference type="Pfam" id="PF03073">
    <property type="entry name" value="TspO_MBR"/>
    <property type="match status" value="1"/>
</dbReference>
<comment type="caution">
    <text evidence="7">The sequence shown here is derived from an EMBL/GenBank/DDBJ whole genome shotgun (WGS) entry which is preliminary data.</text>
</comment>
<feature type="transmembrane region" description="Helical" evidence="6">
    <location>
        <begin position="152"/>
        <end position="176"/>
    </location>
</feature>
<comment type="similarity">
    <text evidence="2">Belongs to the TspO/BZRP family.</text>
</comment>
<evidence type="ECO:0000256" key="2">
    <source>
        <dbReference type="ARBA" id="ARBA00007524"/>
    </source>
</evidence>
<dbReference type="PANTHER" id="PTHR33802">
    <property type="entry name" value="SI:CH211-161H7.5-RELATED"/>
    <property type="match status" value="1"/>
</dbReference>
<feature type="transmembrane region" description="Helical" evidence="6">
    <location>
        <begin position="182"/>
        <end position="202"/>
    </location>
</feature>
<organism evidence="7 8">
    <name type="scientific">Kocuria soli</name>
    <dbReference type="NCBI Taxonomy" id="2485125"/>
    <lineage>
        <taxon>Bacteria</taxon>
        <taxon>Bacillati</taxon>
        <taxon>Actinomycetota</taxon>
        <taxon>Actinomycetes</taxon>
        <taxon>Micrococcales</taxon>
        <taxon>Micrococcaceae</taxon>
        <taxon>Kocuria</taxon>
    </lineage>
</organism>
<dbReference type="OrthoDB" id="5189031at2"/>
<proteinExistence type="inferred from homology"/>
<reference evidence="7 8" key="1">
    <citation type="submission" date="2018-10" db="EMBL/GenBank/DDBJ databases">
        <title>Kocuria sp. M5W7-7, whole genome shotgun sequence.</title>
        <authorList>
            <person name="Tuo L."/>
        </authorList>
    </citation>
    <scope>NUCLEOTIDE SEQUENCE [LARGE SCALE GENOMIC DNA]</scope>
    <source>
        <strain evidence="7 8">M5W7-7</strain>
    </source>
</reference>
<protein>
    <submittedName>
        <fullName evidence="7">Tryptophan-rich sensory protein</fullName>
    </submittedName>
</protein>
<dbReference type="InterPro" id="IPR038330">
    <property type="entry name" value="TspO/MBR-related_sf"/>
</dbReference>
<dbReference type="PANTHER" id="PTHR33802:SF1">
    <property type="entry name" value="XK-RELATED PROTEIN"/>
    <property type="match status" value="1"/>
</dbReference>